<dbReference type="PATRIC" id="fig|1389415.4.peg.5036"/>
<dbReference type="AlphaFoldDB" id="U7QST9"/>
<dbReference type="RefSeq" id="WP_023046578.1">
    <property type="nucleotide sequence ID" value="NZ_AXDT01000369.1"/>
</dbReference>
<keyword evidence="2" id="KW-1185">Reference proteome</keyword>
<protein>
    <submittedName>
        <fullName evidence="1">Uncharacterized protein</fullName>
    </submittedName>
</protein>
<proteinExistence type="predicted"/>
<evidence type="ECO:0000313" key="2">
    <source>
        <dbReference type="Proteomes" id="UP000017133"/>
    </source>
</evidence>
<evidence type="ECO:0000313" key="1">
    <source>
        <dbReference type="EMBL" id="ERT10347.1"/>
    </source>
</evidence>
<accession>U7QST9</accession>
<sequence>MITTILNGNNIAIESGNITVFNYDAATREYLDNSKEFLVIGVRVPAHSCVEQPLTERQGYTICRSANLACWEYLSDYIGKISYGIKAIEQ</sequence>
<name>U7QST9_PHOTE</name>
<organism evidence="1 2">
    <name type="scientific">Photorhabdus temperata J3</name>
    <dbReference type="NCBI Taxonomy" id="1389415"/>
    <lineage>
        <taxon>Bacteria</taxon>
        <taxon>Pseudomonadati</taxon>
        <taxon>Pseudomonadota</taxon>
        <taxon>Gammaproteobacteria</taxon>
        <taxon>Enterobacterales</taxon>
        <taxon>Morganellaceae</taxon>
        <taxon>Photorhabdus</taxon>
    </lineage>
</organism>
<dbReference type="EMBL" id="AXDT01000369">
    <property type="protein sequence ID" value="ERT10347.1"/>
    <property type="molecule type" value="Genomic_DNA"/>
</dbReference>
<reference evidence="1 2" key="1">
    <citation type="submission" date="2013-10" db="EMBL/GenBank/DDBJ databases">
        <title>Whole Genome Shotgun Sequence of Photorhabdus temperata J3.</title>
        <authorList>
            <person name="Park G.-S."/>
            <person name="Hong S.-J."/>
            <person name="Shin J.-H."/>
        </authorList>
    </citation>
    <scope>NUCLEOTIDE SEQUENCE [LARGE SCALE GENOMIC DNA]</scope>
    <source>
        <strain evidence="1 2">J3</strain>
    </source>
</reference>
<dbReference type="Proteomes" id="UP000017133">
    <property type="component" value="Unassembled WGS sequence"/>
</dbReference>
<comment type="caution">
    <text evidence="1">The sequence shown here is derived from an EMBL/GenBank/DDBJ whole genome shotgun (WGS) entry which is preliminary data.</text>
</comment>
<gene>
    <name evidence="1" type="ORF">O185_25390</name>
</gene>